<name>A0A2N4Z493_KLEVA</name>
<gene>
    <name evidence="1" type="ORF">CWN47_08990</name>
</gene>
<dbReference type="AlphaFoldDB" id="A0A2N4Z493"/>
<dbReference type="Proteomes" id="UP000234412">
    <property type="component" value="Unassembled WGS sequence"/>
</dbReference>
<organism evidence="1 2">
    <name type="scientific">Klebsiella variicola</name>
    <dbReference type="NCBI Taxonomy" id="244366"/>
    <lineage>
        <taxon>Bacteria</taxon>
        <taxon>Pseudomonadati</taxon>
        <taxon>Pseudomonadota</taxon>
        <taxon>Gammaproteobacteria</taxon>
        <taxon>Enterobacterales</taxon>
        <taxon>Enterobacteriaceae</taxon>
        <taxon>Klebsiella/Raoultella group</taxon>
        <taxon>Klebsiella</taxon>
        <taxon>Klebsiella pneumoniae complex</taxon>
    </lineage>
</organism>
<evidence type="ECO:0000313" key="2">
    <source>
        <dbReference type="Proteomes" id="UP000234412"/>
    </source>
</evidence>
<reference evidence="1 2" key="1">
    <citation type="submission" date="2017-11" db="EMBL/GenBank/DDBJ databases">
        <authorList>
            <person name="Han C.G."/>
        </authorList>
    </citation>
    <scope>NUCLEOTIDE SEQUENCE [LARGE SCALE GENOMIC DNA]</scope>
    <source>
        <strain evidence="1 2">A8</strain>
    </source>
</reference>
<protein>
    <submittedName>
        <fullName evidence="1">Uncharacterized protein</fullName>
    </submittedName>
</protein>
<comment type="caution">
    <text evidence="1">The sequence shown here is derived from an EMBL/GenBank/DDBJ whole genome shotgun (WGS) entry which is preliminary data.</text>
</comment>
<sequence length="398" mass="45350">MNSPSSFASQKFDRKLARTAIGRIKSSLKKFDSVADINTFRQGYHDAYHVQGQQSGETDLLTAMLGVEKLNDIPALALVVDEGLSWNQVIDRRKAMADRLSAFINHHAAKAHFRVPDNLYVQCVNLIELVQPLAIVEDKYESNYQEMVQAKDEGRLIEEFHHVFDHLVGSENPEQKHVYRAIALHFLAQEDSLMTKVRSSPAWELLILEVGTIATRWINTGEPIKTWRGIMALSGMFRLGEIYAGHQLAQSLFYKADTTRIDKQLALEVIEMTFEQYRQRRAQVPVFAHGDSETDLYRNYNTIVVEAIRNSDDPVEVDRLTRNLVTIQLEGAEKRMEGFAACALCILTPDFLPLHGVDPENERLHELRHKISAFPDTEAWCCELATTPQIKSLKARFK</sequence>
<dbReference type="EMBL" id="PIDP01000214">
    <property type="protein sequence ID" value="PLM95895.1"/>
    <property type="molecule type" value="Genomic_DNA"/>
</dbReference>
<reference evidence="1 2" key="2">
    <citation type="submission" date="2018-01" db="EMBL/GenBank/DDBJ databases">
        <title>Genomic study of Klebsiella pneumoniae.</title>
        <authorList>
            <person name="Yang Y."/>
            <person name="Bicalho R."/>
        </authorList>
    </citation>
    <scope>NUCLEOTIDE SEQUENCE [LARGE SCALE GENOMIC DNA]</scope>
    <source>
        <strain evidence="1 2">A8</strain>
    </source>
</reference>
<evidence type="ECO:0000313" key="1">
    <source>
        <dbReference type="EMBL" id="PLM95895.1"/>
    </source>
</evidence>
<proteinExistence type="predicted"/>
<accession>A0A2N4Z493</accession>